<comment type="function">
    <text evidence="2">Component of the 19S cap proteasome complex which acts as a regulatory subunit of the 26S proteasome, involved in the ATP-dependent degradation of ubiquitinated proteins.</text>
</comment>
<dbReference type="PANTHER" id="PTHR14145">
    <property type="entry name" value="26S PROTESOME SUBUNIT 6"/>
    <property type="match status" value="1"/>
</dbReference>
<dbReference type="InterPro" id="IPR045135">
    <property type="entry name" value="Rpn7_N"/>
</dbReference>
<dbReference type="InterPro" id="IPR036390">
    <property type="entry name" value="WH_DNA-bd_sf"/>
</dbReference>
<dbReference type="Pfam" id="PF10602">
    <property type="entry name" value="RPN7"/>
    <property type="match status" value="1"/>
</dbReference>
<evidence type="ECO:0000259" key="5">
    <source>
        <dbReference type="PROSITE" id="PS50250"/>
    </source>
</evidence>
<dbReference type="OrthoDB" id="1452at2759"/>
<dbReference type="EMBL" id="ML178834">
    <property type="protein sequence ID" value="TFK99290.1"/>
    <property type="molecule type" value="Genomic_DNA"/>
</dbReference>
<dbReference type="GO" id="GO:0043161">
    <property type="term" value="P:proteasome-mediated ubiquitin-dependent protein catabolic process"/>
    <property type="evidence" value="ECO:0007669"/>
    <property type="project" value="TreeGrafter"/>
</dbReference>
<feature type="coiled-coil region" evidence="4">
    <location>
        <begin position="68"/>
        <end position="99"/>
    </location>
</feature>
<dbReference type="AlphaFoldDB" id="A0A5C3QFN3"/>
<evidence type="ECO:0000256" key="3">
    <source>
        <dbReference type="ARBA" id="ARBA00093502"/>
    </source>
</evidence>
<dbReference type="SMART" id="SM00088">
    <property type="entry name" value="PINT"/>
    <property type="match status" value="1"/>
</dbReference>
<dbReference type="Pfam" id="PF01399">
    <property type="entry name" value="PCI"/>
    <property type="match status" value="1"/>
</dbReference>
<proteinExistence type="predicted"/>
<comment type="subunit">
    <text evidence="3">The 26S proteasome is composed of a core protease, known as the 20S proteasome, capped at one or both ends by the 19S regulatory complex (RC). The RC is composed of at least 18 different subunits in two subcomplexes, the base and the lid, which form the portions proximal and distal to the 20S proteolytic core, respectively. Component of the lid subcomplex of the 19S RC.</text>
</comment>
<evidence type="ECO:0000256" key="2">
    <source>
        <dbReference type="ARBA" id="ARBA00093435"/>
    </source>
</evidence>
<protein>
    <submittedName>
        <fullName evidence="6">PCI-domain-containing protein</fullName>
    </submittedName>
</protein>
<keyword evidence="1" id="KW-0647">Proteasome</keyword>
<reference evidence="6 7" key="1">
    <citation type="journal article" date="2019" name="Nat. Ecol. Evol.">
        <title>Megaphylogeny resolves global patterns of mushroom evolution.</title>
        <authorList>
            <person name="Varga T."/>
            <person name="Krizsan K."/>
            <person name="Foldi C."/>
            <person name="Dima B."/>
            <person name="Sanchez-Garcia M."/>
            <person name="Sanchez-Ramirez S."/>
            <person name="Szollosi G.J."/>
            <person name="Szarkandi J.G."/>
            <person name="Papp V."/>
            <person name="Albert L."/>
            <person name="Andreopoulos W."/>
            <person name="Angelini C."/>
            <person name="Antonin V."/>
            <person name="Barry K.W."/>
            <person name="Bougher N.L."/>
            <person name="Buchanan P."/>
            <person name="Buyck B."/>
            <person name="Bense V."/>
            <person name="Catcheside P."/>
            <person name="Chovatia M."/>
            <person name="Cooper J."/>
            <person name="Damon W."/>
            <person name="Desjardin D."/>
            <person name="Finy P."/>
            <person name="Geml J."/>
            <person name="Haridas S."/>
            <person name="Hughes K."/>
            <person name="Justo A."/>
            <person name="Karasinski D."/>
            <person name="Kautmanova I."/>
            <person name="Kiss B."/>
            <person name="Kocsube S."/>
            <person name="Kotiranta H."/>
            <person name="LaButti K.M."/>
            <person name="Lechner B.E."/>
            <person name="Liimatainen K."/>
            <person name="Lipzen A."/>
            <person name="Lukacs Z."/>
            <person name="Mihaltcheva S."/>
            <person name="Morgado L.N."/>
            <person name="Niskanen T."/>
            <person name="Noordeloos M.E."/>
            <person name="Ohm R.A."/>
            <person name="Ortiz-Santana B."/>
            <person name="Ovrebo C."/>
            <person name="Racz N."/>
            <person name="Riley R."/>
            <person name="Savchenko A."/>
            <person name="Shiryaev A."/>
            <person name="Soop K."/>
            <person name="Spirin V."/>
            <person name="Szebenyi C."/>
            <person name="Tomsovsky M."/>
            <person name="Tulloss R.E."/>
            <person name="Uehling J."/>
            <person name="Grigoriev I.V."/>
            <person name="Vagvolgyi C."/>
            <person name="Papp T."/>
            <person name="Martin F.M."/>
            <person name="Miettinen O."/>
            <person name="Hibbett D.S."/>
            <person name="Nagy L.G."/>
        </authorList>
    </citation>
    <scope>NUCLEOTIDE SEQUENCE [LARGE SCALE GENOMIC DNA]</scope>
    <source>
        <strain evidence="6 7">CBS 309.79</strain>
    </source>
</reference>
<dbReference type="Gene3D" id="1.25.40.570">
    <property type="match status" value="1"/>
</dbReference>
<dbReference type="STRING" id="1884261.A0A5C3QFN3"/>
<evidence type="ECO:0000313" key="6">
    <source>
        <dbReference type="EMBL" id="TFK99290.1"/>
    </source>
</evidence>
<sequence length="389" mass="43234">MADEQVLPIPNLALSQALFVLSSPSLSHLHDKYRPELLDGIKVDSMTPYYRSITSAASPVLPLDQALLEEMEGKNSEEEEKLKERLEQAEKTEGETEIAEALRAKADFLTRVGDREAAVTAQKLALSKTPGLGSKIDIVLTLVRIGFFFGDQELISEYLKEAERLVEEGGDWDRRNRLKVYTGLHLLSIRQFTPAAALLLDALSTFTAVELVSYNDYVALTVIANTLVLSRPDLKKKIIQSSEVISALPELPTLGDLVKSLYECHYDKFFVALAETSTSSLLPSRLLAPHARYYVRECRIRAYAQLLESYRSLTLESMAKAFGVSEVFIDGELSRFISSGRLSCTIDKVNGIVSTTRGGETGKEKQYDSVVMKGDVLLGKLQRLSKVLY</sequence>
<gene>
    <name evidence="6" type="ORF">BDV98DRAFT_571346</name>
</gene>
<evidence type="ECO:0000256" key="4">
    <source>
        <dbReference type="SAM" id="Coils"/>
    </source>
</evidence>
<feature type="domain" description="PCI" evidence="5">
    <location>
        <begin position="191"/>
        <end position="360"/>
    </location>
</feature>
<organism evidence="6 7">
    <name type="scientific">Pterulicium gracile</name>
    <dbReference type="NCBI Taxonomy" id="1884261"/>
    <lineage>
        <taxon>Eukaryota</taxon>
        <taxon>Fungi</taxon>
        <taxon>Dikarya</taxon>
        <taxon>Basidiomycota</taxon>
        <taxon>Agaricomycotina</taxon>
        <taxon>Agaricomycetes</taxon>
        <taxon>Agaricomycetidae</taxon>
        <taxon>Agaricales</taxon>
        <taxon>Pleurotineae</taxon>
        <taxon>Pterulaceae</taxon>
        <taxon>Pterulicium</taxon>
    </lineage>
</organism>
<dbReference type="GO" id="GO:0008541">
    <property type="term" value="C:proteasome regulatory particle, lid subcomplex"/>
    <property type="evidence" value="ECO:0007669"/>
    <property type="project" value="UniProtKB-ARBA"/>
</dbReference>
<dbReference type="InterPro" id="IPR000717">
    <property type="entry name" value="PCI_dom"/>
</dbReference>
<dbReference type="Proteomes" id="UP000305067">
    <property type="component" value="Unassembled WGS sequence"/>
</dbReference>
<dbReference type="SUPFAM" id="SSF46785">
    <property type="entry name" value="Winged helix' DNA-binding domain"/>
    <property type="match status" value="1"/>
</dbReference>
<dbReference type="SUPFAM" id="SSF48452">
    <property type="entry name" value="TPR-like"/>
    <property type="match status" value="1"/>
</dbReference>
<dbReference type="FunFam" id="1.25.40.570:FF:000005">
    <property type="entry name" value="26S proteasome regulatory subunit N7"/>
    <property type="match status" value="1"/>
</dbReference>
<name>A0A5C3QFN3_9AGAR</name>
<dbReference type="PROSITE" id="PS50250">
    <property type="entry name" value="PCI"/>
    <property type="match status" value="1"/>
</dbReference>
<keyword evidence="7" id="KW-1185">Reference proteome</keyword>
<dbReference type="InterPro" id="IPR011990">
    <property type="entry name" value="TPR-like_helical_dom_sf"/>
</dbReference>
<evidence type="ECO:0000256" key="1">
    <source>
        <dbReference type="ARBA" id="ARBA00022942"/>
    </source>
</evidence>
<keyword evidence="4" id="KW-0175">Coiled coil</keyword>
<dbReference type="PANTHER" id="PTHR14145:SF1">
    <property type="entry name" value="26S PROTEASOME NON-ATPASE REGULATORY SUBUNIT 6"/>
    <property type="match status" value="1"/>
</dbReference>
<accession>A0A5C3QFN3</accession>
<evidence type="ECO:0000313" key="7">
    <source>
        <dbReference type="Proteomes" id="UP000305067"/>
    </source>
</evidence>
<dbReference type="InterPro" id="IPR019585">
    <property type="entry name" value="Rpn7/CSN1"/>
</dbReference>